<dbReference type="Gene3D" id="3.30.1360.120">
    <property type="entry name" value="Probable tRNA modification gtpase trme, domain 1"/>
    <property type="match status" value="1"/>
</dbReference>
<sequence>MVERTAVLERRRSPLQRMARELETGSSANAALREVPFLAQIGLRVVADTPSAAALEAALSGPLPEGVGDVTGLPGDRHVLWLAPDEFLLITPDEADGGDDPVRITDELTAALGELPGQVVDLSANRTTLELRGPRAQEVLDKSCRLDLDPVAFPVGSALVTLLGTVGVVLWRVTPDTWRIMPRSSFATHTAQWLLDGMREFV</sequence>
<dbReference type="EMBL" id="BMHI01000002">
    <property type="protein sequence ID" value="GGB25550.1"/>
    <property type="molecule type" value="Genomic_DNA"/>
</dbReference>
<gene>
    <name evidence="2" type="primary">soxG</name>
    <name evidence="2" type="ORF">GCM10011492_14560</name>
</gene>
<dbReference type="Gene3D" id="3.30.70.1520">
    <property type="entry name" value="Heterotetrameric sarcosine oxidase"/>
    <property type="match status" value="1"/>
</dbReference>
<dbReference type="SUPFAM" id="SSF103025">
    <property type="entry name" value="Folate-binding domain"/>
    <property type="match status" value="1"/>
</dbReference>
<protein>
    <submittedName>
        <fullName evidence="2">Sarcosine oxidase subunit gamma</fullName>
    </submittedName>
</protein>
<evidence type="ECO:0000313" key="3">
    <source>
        <dbReference type="Proteomes" id="UP000636793"/>
    </source>
</evidence>
<accession>A0A916SZS4</accession>
<name>A0A916SZS4_9MICO</name>
<proteinExistence type="predicted"/>
<keyword evidence="3" id="KW-1185">Reference proteome</keyword>
<keyword evidence="1" id="KW-0472">Membrane</keyword>
<evidence type="ECO:0000256" key="1">
    <source>
        <dbReference type="SAM" id="Phobius"/>
    </source>
</evidence>
<dbReference type="AlphaFoldDB" id="A0A916SZS4"/>
<keyword evidence="1" id="KW-0812">Transmembrane</keyword>
<keyword evidence="1" id="KW-1133">Transmembrane helix</keyword>
<reference evidence="2" key="2">
    <citation type="submission" date="2020-09" db="EMBL/GenBank/DDBJ databases">
        <authorList>
            <person name="Sun Q."/>
            <person name="Zhou Y."/>
        </authorList>
    </citation>
    <scope>NUCLEOTIDE SEQUENCE</scope>
    <source>
        <strain evidence="2">CGMCC 1.15085</strain>
    </source>
</reference>
<reference evidence="2" key="1">
    <citation type="journal article" date="2014" name="Int. J. Syst. Evol. Microbiol.">
        <title>Complete genome sequence of Corynebacterium casei LMG S-19264T (=DSM 44701T), isolated from a smear-ripened cheese.</title>
        <authorList>
            <consortium name="US DOE Joint Genome Institute (JGI-PGF)"/>
            <person name="Walter F."/>
            <person name="Albersmeier A."/>
            <person name="Kalinowski J."/>
            <person name="Ruckert C."/>
        </authorList>
    </citation>
    <scope>NUCLEOTIDE SEQUENCE</scope>
    <source>
        <strain evidence="2">CGMCC 1.15085</strain>
    </source>
</reference>
<dbReference type="InterPro" id="IPR007375">
    <property type="entry name" value="SoxG"/>
</dbReference>
<evidence type="ECO:0000313" key="2">
    <source>
        <dbReference type="EMBL" id="GGB25550.1"/>
    </source>
</evidence>
<comment type="caution">
    <text evidence="2">The sequence shown here is derived from an EMBL/GenBank/DDBJ whole genome shotgun (WGS) entry which is preliminary data.</text>
</comment>
<dbReference type="Proteomes" id="UP000636793">
    <property type="component" value="Unassembled WGS sequence"/>
</dbReference>
<dbReference type="RefSeq" id="WP_188836299.1">
    <property type="nucleotide sequence ID" value="NZ_BMHI01000002.1"/>
</dbReference>
<dbReference type="InterPro" id="IPR027266">
    <property type="entry name" value="TrmE/GcvT-like"/>
</dbReference>
<feature type="transmembrane region" description="Helical" evidence="1">
    <location>
        <begin position="151"/>
        <end position="173"/>
    </location>
</feature>
<dbReference type="Pfam" id="PF04268">
    <property type="entry name" value="SoxG"/>
    <property type="match status" value="1"/>
</dbReference>
<organism evidence="2 3">
    <name type="scientific">Flexivirga endophytica</name>
    <dbReference type="NCBI Taxonomy" id="1849103"/>
    <lineage>
        <taxon>Bacteria</taxon>
        <taxon>Bacillati</taxon>
        <taxon>Actinomycetota</taxon>
        <taxon>Actinomycetes</taxon>
        <taxon>Micrococcales</taxon>
        <taxon>Dermacoccaceae</taxon>
        <taxon>Flexivirga</taxon>
    </lineage>
</organism>